<dbReference type="Pfam" id="PF03632">
    <property type="entry name" value="Glyco_hydro_65m"/>
    <property type="match status" value="1"/>
</dbReference>
<name>X0T9J7_9ZZZZ</name>
<feature type="non-terminal residue" evidence="3">
    <location>
        <position position="1"/>
    </location>
</feature>
<dbReference type="GO" id="GO:0004553">
    <property type="term" value="F:hydrolase activity, hydrolyzing O-glycosyl compounds"/>
    <property type="evidence" value="ECO:0007669"/>
    <property type="project" value="TreeGrafter"/>
</dbReference>
<evidence type="ECO:0000259" key="2">
    <source>
        <dbReference type="Pfam" id="PF03633"/>
    </source>
</evidence>
<dbReference type="PANTHER" id="PTHR11051:SF8">
    <property type="entry name" value="PROTEIN-GLUCOSYLGALACTOSYLHYDROXYLYSINE GLUCOSIDASE"/>
    <property type="match status" value="1"/>
</dbReference>
<dbReference type="InterPro" id="IPR012341">
    <property type="entry name" value="6hp_glycosidase-like_sf"/>
</dbReference>
<sequence>RVSYNKKLSLYEVKEVTGPDEYHKGVDNNSYTNYLARWNLLYAAELYNKFLEMYPTRLKKLSKKMDLSQNEVEKWRDIGNMIMFLIGKNGLIEEFQGYFGKRNDVIEQWDEKGMPIYSKDEEELKHTQLVKQADVILLLHLFPNDFTADIKKMNFDYYDARTTHLSSLSPCISAILATELNDIDKAYKYFRYAVNGDLKDYFGNTELGMHAASLGGIWQLVINGFAGVRVKGDILSINPRLPRNWQNLEFKLIWRGSNISFRVSGDKVEIFLSSRNKKIKLPMSIYNKACYIGAGKLTTVAR</sequence>
<dbReference type="GO" id="GO:0005975">
    <property type="term" value="P:carbohydrate metabolic process"/>
    <property type="evidence" value="ECO:0007669"/>
    <property type="project" value="InterPro"/>
</dbReference>
<dbReference type="Pfam" id="PF03633">
    <property type="entry name" value="Glyco_hydro_65C"/>
    <property type="match status" value="1"/>
</dbReference>
<comment type="caution">
    <text evidence="3">The sequence shown here is derived from an EMBL/GenBank/DDBJ whole genome shotgun (WGS) entry which is preliminary data.</text>
</comment>
<organism evidence="3">
    <name type="scientific">marine sediment metagenome</name>
    <dbReference type="NCBI Taxonomy" id="412755"/>
    <lineage>
        <taxon>unclassified sequences</taxon>
        <taxon>metagenomes</taxon>
        <taxon>ecological metagenomes</taxon>
    </lineage>
</organism>
<evidence type="ECO:0000259" key="1">
    <source>
        <dbReference type="Pfam" id="PF03632"/>
    </source>
</evidence>
<evidence type="ECO:0000313" key="3">
    <source>
        <dbReference type="EMBL" id="GAF83971.1"/>
    </source>
</evidence>
<dbReference type="PANTHER" id="PTHR11051">
    <property type="entry name" value="GLYCOSYL HYDROLASE-RELATED"/>
    <property type="match status" value="1"/>
</dbReference>
<gene>
    <name evidence="3" type="ORF">S01H1_06854</name>
</gene>
<reference evidence="3" key="1">
    <citation type="journal article" date="2014" name="Front. Microbiol.">
        <title>High frequency of phylogenetically diverse reductive dehalogenase-homologous genes in deep subseafloor sedimentary metagenomes.</title>
        <authorList>
            <person name="Kawai M."/>
            <person name="Futagami T."/>
            <person name="Toyoda A."/>
            <person name="Takaki Y."/>
            <person name="Nishi S."/>
            <person name="Hori S."/>
            <person name="Arai W."/>
            <person name="Tsubouchi T."/>
            <person name="Morono Y."/>
            <person name="Uchiyama I."/>
            <person name="Ito T."/>
            <person name="Fujiyama A."/>
            <person name="Inagaki F."/>
            <person name="Takami H."/>
        </authorList>
    </citation>
    <scope>NUCLEOTIDE SEQUENCE</scope>
    <source>
        <strain evidence="3">Expedition CK06-06</strain>
    </source>
</reference>
<feature type="domain" description="Glycoside hydrolase family 65 central catalytic" evidence="1">
    <location>
        <begin position="2"/>
        <end position="219"/>
    </location>
</feature>
<dbReference type="Gene3D" id="1.50.10.10">
    <property type="match status" value="1"/>
</dbReference>
<dbReference type="AlphaFoldDB" id="X0T9J7"/>
<dbReference type="InterPro" id="IPR005195">
    <property type="entry name" value="Glyco_hydro_65_M"/>
</dbReference>
<dbReference type="SUPFAM" id="SSF48208">
    <property type="entry name" value="Six-hairpin glycosidases"/>
    <property type="match status" value="1"/>
</dbReference>
<evidence type="ECO:0008006" key="4">
    <source>
        <dbReference type="Google" id="ProtNLM"/>
    </source>
</evidence>
<accession>X0T9J7</accession>
<dbReference type="InterPro" id="IPR008928">
    <property type="entry name" value="6-hairpin_glycosidase_sf"/>
</dbReference>
<protein>
    <recommendedName>
        <fullName evidence="4">Glycoside hydrolase family 65 central catalytic domain-containing protein</fullName>
    </recommendedName>
</protein>
<feature type="domain" description="Glycoside hydrolase family 65 C-terminal" evidence="2">
    <location>
        <begin position="229"/>
        <end position="280"/>
    </location>
</feature>
<dbReference type="EMBL" id="BARS01003535">
    <property type="protein sequence ID" value="GAF83971.1"/>
    <property type="molecule type" value="Genomic_DNA"/>
</dbReference>
<proteinExistence type="predicted"/>
<dbReference type="InterPro" id="IPR005194">
    <property type="entry name" value="Glyco_hydro_65_C"/>
</dbReference>
<dbReference type="Gene3D" id="2.60.420.10">
    <property type="entry name" value="Maltose phosphorylase, domain 3"/>
    <property type="match status" value="1"/>
</dbReference>